<dbReference type="GeneTree" id="ENSGT00400000024875"/>
<dbReference type="SUPFAM" id="SSF56973">
    <property type="entry name" value="Aerolisin/ETX pore-forming domain"/>
    <property type="match status" value="1"/>
</dbReference>
<name>A0A673WHG3_SALTR</name>
<feature type="signal peptide" evidence="1">
    <location>
        <begin position="1"/>
        <end position="25"/>
    </location>
</feature>
<organism evidence="2 3">
    <name type="scientific">Salmo trutta</name>
    <name type="common">Brown trout</name>
    <dbReference type="NCBI Taxonomy" id="8032"/>
    <lineage>
        <taxon>Eukaryota</taxon>
        <taxon>Metazoa</taxon>
        <taxon>Chordata</taxon>
        <taxon>Craniata</taxon>
        <taxon>Vertebrata</taxon>
        <taxon>Euteleostomi</taxon>
        <taxon>Actinopterygii</taxon>
        <taxon>Neopterygii</taxon>
        <taxon>Teleostei</taxon>
        <taxon>Protacanthopterygii</taxon>
        <taxon>Salmoniformes</taxon>
        <taxon>Salmonidae</taxon>
        <taxon>Salmoninae</taxon>
        <taxon>Salmo</taxon>
    </lineage>
</organism>
<evidence type="ECO:0000256" key="1">
    <source>
        <dbReference type="SAM" id="SignalP"/>
    </source>
</evidence>
<dbReference type="Gene3D" id="2.170.15.10">
    <property type="entry name" value="Proaerolysin, chain A, domain 3"/>
    <property type="match status" value="1"/>
</dbReference>
<keyword evidence="1" id="KW-0732">Signal</keyword>
<keyword evidence="3" id="KW-1185">Reference proteome</keyword>
<feature type="chain" id="PRO_5025419087" evidence="1">
    <location>
        <begin position="26"/>
        <end position="243"/>
    </location>
</feature>
<protein>
    <submittedName>
        <fullName evidence="2">Uncharacterized protein</fullName>
    </submittedName>
</protein>
<dbReference type="OMA" id="STWNIGH"/>
<sequence>TKVGAYCDTVLFCLLVSLLNPVLEGRVSRLNSIGPLNKCYIFFYIFFLHLNLQWLSWNGSLLTVAVGIYNSYTERTDYICKHNCEAGFYTRGLTANTPTVTESTTFEILTNRDHFEYVEMRVPGTMLGITTGITAKIPLTGSRGVEFSGEKTLQFNRGTTMVAAHSHSVSVELKVPPNHSCTMYMEGRKLTTDIPFTARLSRTYGNGETQWTSISGVYDAVQIGEIRAVVDRCEPVVDAKPRP</sequence>
<proteinExistence type="predicted"/>
<reference evidence="2" key="2">
    <citation type="submission" date="2025-09" db="UniProtKB">
        <authorList>
            <consortium name="Ensembl"/>
        </authorList>
    </citation>
    <scope>IDENTIFICATION</scope>
</reference>
<reference evidence="2" key="1">
    <citation type="submission" date="2025-08" db="UniProtKB">
        <authorList>
            <consortium name="Ensembl"/>
        </authorList>
    </citation>
    <scope>IDENTIFICATION</scope>
</reference>
<dbReference type="PANTHER" id="PTHR39244:SF5">
    <property type="entry name" value="NATTERIN-3-LIKE"/>
    <property type="match status" value="1"/>
</dbReference>
<dbReference type="AlphaFoldDB" id="A0A673WHG3"/>
<evidence type="ECO:0000313" key="2">
    <source>
        <dbReference type="Ensembl" id="ENSSTUP00000007591.1"/>
    </source>
</evidence>
<dbReference type="CDD" id="cd20220">
    <property type="entry name" value="PFM_natterin-3-like"/>
    <property type="match status" value="1"/>
</dbReference>
<dbReference type="Proteomes" id="UP000472277">
    <property type="component" value="Chromosome 27"/>
</dbReference>
<accession>A0A673WHG3</accession>
<dbReference type="Ensembl" id="ENSSTUT00000008056.1">
    <property type="protein sequence ID" value="ENSSTUP00000007591.1"/>
    <property type="gene ID" value="ENSSTUG00000003677.1"/>
</dbReference>
<dbReference type="PANTHER" id="PTHR39244">
    <property type="entry name" value="NATTERIN-4"/>
    <property type="match status" value="1"/>
</dbReference>
<evidence type="ECO:0000313" key="3">
    <source>
        <dbReference type="Proteomes" id="UP000472277"/>
    </source>
</evidence>
<dbReference type="InterPro" id="IPR053237">
    <property type="entry name" value="Natterin_C"/>
</dbReference>
<dbReference type="InParanoid" id="A0A673WHG3"/>